<feature type="compositionally biased region" description="Polar residues" evidence="1">
    <location>
        <begin position="161"/>
        <end position="173"/>
    </location>
</feature>
<evidence type="ECO:0000313" key="2">
    <source>
        <dbReference type="EMBL" id="KAF2222088.1"/>
    </source>
</evidence>
<feature type="compositionally biased region" description="Low complexity" evidence="1">
    <location>
        <begin position="137"/>
        <end position="147"/>
    </location>
</feature>
<feature type="compositionally biased region" description="Basic and acidic residues" evidence="1">
    <location>
        <begin position="112"/>
        <end position="135"/>
    </location>
</feature>
<feature type="compositionally biased region" description="Basic and acidic residues" evidence="1">
    <location>
        <begin position="270"/>
        <end position="284"/>
    </location>
</feature>
<dbReference type="Proteomes" id="UP000799538">
    <property type="component" value="Unassembled WGS sequence"/>
</dbReference>
<dbReference type="OrthoDB" id="63113at2759"/>
<protein>
    <submittedName>
        <fullName evidence="2">Uncharacterized protein</fullName>
    </submittedName>
</protein>
<dbReference type="AlphaFoldDB" id="A0A6A6G943"/>
<feature type="compositionally biased region" description="Low complexity" evidence="1">
    <location>
        <begin position="211"/>
        <end position="234"/>
    </location>
</feature>
<accession>A0A6A6G943</accession>
<feature type="compositionally biased region" description="Acidic residues" evidence="1">
    <location>
        <begin position="362"/>
        <end position="373"/>
    </location>
</feature>
<feature type="compositionally biased region" description="Basic and acidic residues" evidence="1">
    <location>
        <begin position="374"/>
        <end position="411"/>
    </location>
</feature>
<gene>
    <name evidence="2" type="ORF">BDZ85DRAFT_283205</name>
</gene>
<dbReference type="EMBL" id="ML992509">
    <property type="protein sequence ID" value="KAF2222088.1"/>
    <property type="molecule type" value="Genomic_DNA"/>
</dbReference>
<feature type="compositionally biased region" description="Basic and acidic residues" evidence="1">
    <location>
        <begin position="81"/>
        <end position="92"/>
    </location>
</feature>
<name>A0A6A6G943_9PEZI</name>
<evidence type="ECO:0000313" key="3">
    <source>
        <dbReference type="Proteomes" id="UP000799538"/>
    </source>
</evidence>
<proteinExistence type="predicted"/>
<sequence length="418" mass="46754">MVDDDDDSVRLDPAYLLQSAGEYAEFVGDQLQFTGFDLGGARRSGGQDILDDGASVADYEDQWEIERQRYASHLRAMKERDKALVKSANDKMRRAREKGKSRASLSPDEIEALERRRLLEKQESPRSLATKDRRSSSGKNSRSTSASNLAVDKTRRKSGSRFFSSPAANSSRTRIPKTSPKQSRHASLDNTHGPRGAPGFVVPGPDGQPMYSPLPYYPPSSYSRSDARSTSTSSVRHIPQDYQGGYVPYSPRYFTPQDYKPTSTTTSRRSPPDELHLPRTRERASSSVPYPSDPHLRAGSSSHARRNVSGPAGTSYDRHRRTPTSPLAEYPARGDSLGKRAEDFEVHDEDEGSSEGVLVINDEGESEGSDSDEEGVKVEVSLDGRDGYKIERVPVGGRREKDRERDRDREKDRRRKRR</sequence>
<keyword evidence="3" id="KW-1185">Reference proteome</keyword>
<evidence type="ECO:0000256" key="1">
    <source>
        <dbReference type="SAM" id="MobiDB-lite"/>
    </source>
</evidence>
<feature type="region of interest" description="Disordered" evidence="1">
    <location>
        <begin position="81"/>
        <end position="418"/>
    </location>
</feature>
<organism evidence="2 3">
    <name type="scientific">Elsinoe ampelina</name>
    <dbReference type="NCBI Taxonomy" id="302913"/>
    <lineage>
        <taxon>Eukaryota</taxon>
        <taxon>Fungi</taxon>
        <taxon>Dikarya</taxon>
        <taxon>Ascomycota</taxon>
        <taxon>Pezizomycotina</taxon>
        <taxon>Dothideomycetes</taxon>
        <taxon>Dothideomycetidae</taxon>
        <taxon>Myriangiales</taxon>
        <taxon>Elsinoaceae</taxon>
        <taxon>Elsinoe</taxon>
    </lineage>
</organism>
<reference evidence="3" key="1">
    <citation type="journal article" date="2020" name="Stud. Mycol.">
        <title>101 Dothideomycetes genomes: A test case for predicting lifestyles and emergence of pathogens.</title>
        <authorList>
            <person name="Haridas S."/>
            <person name="Albert R."/>
            <person name="Binder M."/>
            <person name="Bloem J."/>
            <person name="LaButti K."/>
            <person name="Salamov A."/>
            <person name="Andreopoulos B."/>
            <person name="Baker S."/>
            <person name="Barry K."/>
            <person name="Bills G."/>
            <person name="Bluhm B."/>
            <person name="Cannon C."/>
            <person name="Castanera R."/>
            <person name="Culley D."/>
            <person name="Daum C."/>
            <person name="Ezra D."/>
            <person name="Gonzalez J."/>
            <person name="Henrissat B."/>
            <person name="Kuo A."/>
            <person name="Liang C."/>
            <person name="Lipzen A."/>
            <person name="Lutzoni F."/>
            <person name="Magnuson J."/>
            <person name="Mondo S."/>
            <person name="Nolan M."/>
            <person name="Ohm R."/>
            <person name="Pangilinan J."/>
            <person name="Park H.-J."/>
            <person name="Ramirez L."/>
            <person name="Alfaro M."/>
            <person name="Sun H."/>
            <person name="Tritt A."/>
            <person name="Yoshinaga Y."/>
            <person name="Zwiers L.-H."/>
            <person name="Turgeon B."/>
            <person name="Goodwin S."/>
            <person name="Spatafora J."/>
            <person name="Crous P."/>
            <person name="Grigoriev I."/>
        </authorList>
    </citation>
    <scope>NUCLEOTIDE SEQUENCE [LARGE SCALE GENOMIC DNA]</scope>
    <source>
        <strain evidence="3">CECT 20119</strain>
    </source>
</reference>